<evidence type="ECO:0000313" key="3">
    <source>
        <dbReference type="Proteomes" id="UP000327179"/>
    </source>
</evidence>
<gene>
    <name evidence="2" type="ORF">FXN65_17635</name>
</gene>
<dbReference type="KEGG" id="plal:FXN65_17635"/>
<name>A0A5J6QMW5_9GAMM</name>
<keyword evidence="1" id="KW-0472">Membrane</keyword>
<dbReference type="AlphaFoldDB" id="A0A5J6QMW5"/>
<dbReference type="RefSeq" id="WP_151134804.1">
    <property type="nucleotide sequence ID" value="NZ_CP043311.1"/>
</dbReference>
<organism evidence="2 3">
    <name type="scientific">Metapseudomonas lalkuanensis</name>
    <dbReference type="NCBI Taxonomy" id="2604832"/>
    <lineage>
        <taxon>Bacteria</taxon>
        <taxon>Pseudomonadati</taxon>
        <taxon>Pseudomonadota</taxon>
        <taxon>Gammaproteobacteria</taxon>
        <taxon>Pseudomonadales</taxon>
        <taxon>Pseudomonadaceae</taxon>
        <taxon>Metapseudomonas</taxon>
    </lineage>
</organism>
<proteinExistence type="predicted"/>
<evidence type="ECO:0000313" key="2">
    <source>
        <dbReference type="EMBL" id="QEY63783.1"/>
    </source>
</evidence>
<evidence type="ECO:0000256" key="1">
    <source>
        <dbReference type="SAM" id="Phobius"/>
    </source>
</evidence>
<dbReference type="Proteomes" id="UP000327179">
    <property type="component" value="Chromosome"/>
</dbReference>
<protein>
    <submittedName>
        <fullName evidence="2">Uncharacterized protein</fullName>
    </submittedName>
</protein>
<keyword evidence="1" id="KW-1133">Transmembrane helix</keyword>
<accession>A0A5J6QMW5</accession>
<keyword evidence="1" id="KW-0812">Transmembrane</keyword>
<sequence>MDFLTLAWWLVGVVSLVLLVATGAMAMLWLRCDALREHGTFLRLQLDGERAHSAELQAEVMELQAAVRAELFHVEQLQRQVDLLK</sequence>
<dbReference type="EMBL" id="CP043311">
    <property type="protein sequence ID" value="QEY63783.1"/>
    <property type="molecule type" value="Genomic_DNA"/>
</dbReference>
<reference evidence="2 3" key="1">
    <citation type="submission" date="2019-08" db="EMBL/GenBank/DDBJ databases">
        <title>Whole-genome Sequencing of e-waste polymer degrading bacterium Pseudomonas sp. strain PE08.</title>
        <authorList>
            <person name="Kirdat K."/>
            <person name="Debbarma P."/>
            <person name="Narawade N."/>
            <person name="Suyal D."/>
            <person name="Thorat V."/>
            <person name="Shouche Y."/>
            <person name="Goel R."/>
            <person name="Yadav A."/>
        </authorList>
    </citation>
    <scope>NUCLEOTIDE SEQUENCE [LARGE SCALE GENOMIC DNA]</scope>
    <source>
        <strain evidence="2 3">PE08</strain>
    </source>
</reference>
<feature type="transmembrane region" description="Helical" evidence="1">
    <location>
        <begin position="6"/>
        <end position="30"/>
    </location>
</feature>
<keyword evidence="3" id="KW-1185">Reference proteome</keyword>